<gene>
    <name evidence="2" type="ORF">PVAP13_5NG188481</name>
</gene>
<dbReference type="EMBL" id="CM029046">
    <property type="protein sequence ID" value="KAG2588014.1"/>
    <property type="molecule type" value="Genomic_DNA"/>
</dbReference>
<dbReference type="Proteomes" id="UP000823388">
    <property type="component" value="Chromosome 5N"/>
</dbReference>
<accession>A0A8T0RRJ4</accession>
<dbReference type="AlphaFoldDB" id="A0A8T0RRJ4"/>
<evidence type="ECO:0000313" key="2">
    <source>
        <dbReference type="EMBL" id="KAG2588014.1"/>
    </source>
</evidence>
<name>A0A8T0RRJ4_PANVG</name>
<evidence type="ECO:0000256" key="1">
    <source>
        <dbReference type="SAM" id="MobiDB-lite"/>
    </source>
</evidence>
<keyword evidence="3" id="KW-1185">Reference proteome</keyword>
<reference evidence="2" key="1">
    <citation type="submission" date="2020-05" db="EMBL/GenBank/DDBJ databases">
        <title>WGS assembly of Panicum virgatum.</title>
        <authorList>
            <person name="Lovell J.T."/>
            <person name="Jenkins J."/>
            <person name="Shu S."/>
            <person name="Juenger T.E."/>
            <person name="Schmutz J."/>
        </authorList>
    </citation>
    <scope>NUCLEOTIDE SEQUENCE</scope>
    <source>
        <strain evidence="2">AP13</strain>
    </source>
</reference>
<feature type="compositionally biased region" description="Polar residues" evidence="1">
    <location>
        <begin position="173"/>
        <end position="182"/>
    </location>
</feature>
<evidence type="ECO:0000313" key="3">
    <source>
        <dbReference type="Proteomes" id="UP000823388"/>
    </source>
</evidence>
<feature type="region of interest" description="Disordered" evidence="1">
    <location>
        <begin position="168"/>
        <end position="187"/>
    </location>
</feature>
<protein>
    <submittedName>
        <fullName evidence="2">Uncharacterized protein</fullName>
    </submittedName>
</protein>
<organism evidence="2 3">
    <name type="scientific">Panicum virgatum</name>
    <name type="common">Blackwell switchgrass</name>
    <dbReference type="NCBI Taxonomy" id="38727"/>
    <lineage>
        <taxon>Eukaryota</taxon>
        <taxon>Viridiplantae</taxon>
        <taxon>Streptophyta</taxon>
        <taxon>Embryophyta</taxon>
        <taxon>Tracheophyta</taxon>
        <taxon>Spermatophyta</taxon>
        <taxon>Magnoliopsida</taxon>
        <taxon>Liliopsida</taxon>
        <taxon>Poales</taxon>
        <taxon>Poaceae</taxon>
        <taxon>PACMAD clade</taxon>
        <taxon>Panicoideae</taxon>
        <taxon>Panicodae</taxon>
        <taxon>Paniceae</taxon>
        <taxon>Panicinae</taxon>
        <taxon>Panicum</taxon>
        <taxon>Panicum sect. Hiantes</taxon>
    </lineage>
</organism>
<feature type="compositionally biased region" description="Low complexity" evidence="1">
    <location>
        <begin position="131"/>
        <end position="156"/>
    </location>
</feature>
<proteinExistence type="predicted"/>
<sequence>MVAVVASFTADGSELRQRRISGMVEAKLRFVPWIAATMAHKIKSGSRRRSRLRAGRIRPAHRQPGPPPGREGDTTVEPLWRCGRWSPRRDGGTARLGEAGSKARRSGRQRWRCRGRLDELGGRGGRRARLAARQPALAVPRSASAPTTSAGGPTATTSLTAKLWSSAPDPWLPSTSQSTTHNGAVLSSPRVGQRARAVASRGVVFLC</sequence>
<feature type="region of interest" description="Disordered" evidence="1">
    <location>
        <begin position="42"/>
        <end position="109"/>
    </location>
</feature>
<feature type="compositionally biased region" description="Basic residues" evidence="1">
    <location>
        <begin position="42"/>
        <end position="61"/>
    </location>
</feature>
<comment type="caution">
    <text evidence="2">The sequence shown here is derived from an EMBL/GenBank/DDBJ whole genome shotgun (WGS) entry which is preliminary data.</text>
</comment>
<feature type="region of interest" description="Disordered" evidence="1">
    <location>
        <begin position="124"/>
        <end position="156"/>
    </location>
</feature>